<dbReference type="EMBL" id="JAZDUA010000234">
    <property type="protein sequence ID" value="KAK7863306.1"/>
    <property type="molecule type" value="Genomic_DNA"/>
</dbReference>
<gene>
    <name evidence="2" type="ORF">R5R35_004378</name>
</gene>
<evidence type="ECO:0000256" key="1">
    <source>
        <dbReference type="SAM" id="MobiDB-lite"/>
    </source>
</evidence>
<feature type="compositionally biased region" description="Polar residues" evidence="1">
    <location>
        <begin position="392"/>
        <end position="410"/>
    </location>
</feature>
<dbReference type="Proteomes" id="UP001378592">
    <property type="component" value="Unassembled WGS sequence"/>
</dbReference>
<dbReference type="AlphaFoldDB" id="A0AAN9VI87"/>
<reference evidence="2 3" key="1">
    <citation type="submission" date="2024-03" db="EMBL/GenBank/DDBJ databases">
        <title>The genome assembly and annotation of the cricket Gryllus longicercus Weissman &amp; Gray.</title>
        <authorList>
            <person name="Szrajer S."/>
            <person name="Gray D."/>
            <person name="Ylla G."/>
        </authorList>
    </citation>
    <scope>NUCLEOTIDE SEQUENCE [LARGE SCALE GENOMIC DNA]</scope>
    <source>
        <strain evidence="2">DAG 2021-001</strain>
        <tissue evidence="2">Whole body minus gut</tissue>
    </source>
</reference>
<evidence type="ECO:0000313" key="3">
    <source>
        <dbReference type="Proteomes" id="UP001378592"/>
    </source>
</evidence>
<evidence type="ECO:0000313" key="2">
    <source>
        <dbReference type="EMBL" id="KAK7863306.1"/>
    </source>
</evidence>
<evidence type="ECO:0008006" key="4">
    <source>
        <dbReference type="Google" id="ProtNLM"/>
    </source>
</evidence>
<feature type="region of interest" description="Disordered" evidence="1">
    <location>
        <begin position="220"/>
        <end position="299"/>
    </location>
</feature>
<organism evidence="2 3">
    <name type="scientific">Gryllus longicercus</name>
    <dbReference type="NCBI Taxonomy" id="2509291"/>
    <lineage>
        <taxon>Eukaryota</taxon>
        <taxon>Metazoa</taxon>
        <taxon>Ecdysozoa</taxon>
        <taxon>Arthropoda</taxon>
        <taxon>Hexapoda</taxon>
        <taxon>Insecta</taxon>
        <taxon>Pterygota</taxon>
        <taxon>Neoptera</taxon>
        <taxon>Polyneoptera</taxon>
        <taxon>Orthoptera</taxon>
        <taxon>Ensifera</taxon>
        <taxon>Gryllidea</taxon>
        <taxon>Grylloidea</taxon>
        <taxon>Gryllidae</taxon>
        <taxon>Gryllinae</taxon>
        <taxon>Gryllus</taxon>
    </lineage>
</organism>
<protein>
    <recommendedName>
        <fullName evidence="4">Hairless</fullName>
    </recommendedName>
</protein>
<feature type="compositionally biased region" description="Low complexity" evidence="1">
    <location>
        <begin position="286"/>
        <end position="299"/>
    </location>
</feature>
<keyword evidence="3" id="KW-1185">Reference proteome</keyword>
<comment type="caution">
    <text evidence="2">The sequence shown here is derived from an EMBL/GenBank/DDBJ whole genome shotgun (WGS) entry which is preliminary data.</text>
</comment>
<name>A0AAN9VI87_9ORTH</name>
<feature type="compositionally biased region" description="Polar residues" evidence="1">
    <location>
        <begin position="511"/>
        <end position="521"/>
    </location>
</feature>
<feature type="region of interest" description="Disordered" evidence="1">
    <location>
        <begin position="511"/>
        <end position="541"/>
    </location>
</feature>
<feature type="region of interest" description="Disordered" evidence="1">
    <location>
        <begin position="358"/>
        <end position="419"/>
    </location>
</feature>
<accession>A0AAN9VI87</accession>
<sequence>MRVQEKLYTTCAKMTEERGLNGGPEVVTSGSKRSFGPRENDGTPSPGATPPELDRNTTISGGRLKFFKDGKFILELSHRKEGDRMSWVPVPKKTYWPLSAAGTPRQESSTSLSVSDDNSSVQSSPWQRDHCWKQSAPQQGISKEMTFFMQAHQSVKEYRNLHFYSHDIRRKRRCPYEPIDISVMNSISVNTTKLTKVKKGGHSRAKLSVIVQTLLEKVSGPSGESLAGSSSNSSSSSGSVPSQVRTVNITSGRMDPSIISPRKRILREMERVSLDDSSSSKRRARTTSALSLNNNGSSSNCTVTCQTLQLSSVLPLPSQSSNKASVSSYSITSLLGTGQQNSLASGADYEPSFLRSLLRSSSQQATSPELSPRLRPGCGKGKVDGSRKASPPQGQQIPASSPTLSPSPDSHSCGLRTPVIPSIGSSSPHLNPFLGAPLLYPALNTPYLPHHPATPSISPHPYYSSLPPVPSYRGSSSPVSSLWVNYPLSSLPRGALYPGLVSPCHAPPLSPWNSASRQTVDNLKHEDSPSDVPLNLSKHAG</sequence>
<feature type="compositionally biased region" description="Low complexity" evidence="1">
    <location>
        <begin position="108"/>
        <end position="124"/>
    </location>
</feature>
<feature type="region of interest" description="Disordered" evidence="1">
    <location>
        <begin position="15"/>
        <end position="60"/>
    </location>
</feature>
<feature type="compositionally biased region" description="Low complexity" evidence="1">
    <location>
        <begin position="220"/>
        <end position="242"/>
    </location>
</feature>
<proteinExistence type="predicted"/>
<feature type="region of interest" description="Disordered" evidence="1">
    <location>
        <begin position="98"/>
        <end position="130"/>
    </location>
</feature>